<evidence type="ECO:0000313" key="3">
    <source>
        <dbReference type="EMBL" id="MBE8715596.1"/>
    </source>
</evidence>
<name>A0A928V269_9GAMM</name>
<dbReference type="Gene3D" id="3.10.450.50">
    <property type="match status" value="1"/>
</dbReference>
<evidence type="ECO:0000256" key="1">
    <source>
        <dbReference type="SAM" id="SignalP"/>
    </source>
</evidence>
<dbReference type="Proteomes" id="UP000652567">
    <property type="component" value="Unassembled WGS sequence"/>
</dbReference>
<evidence type="ECO:0000259" key="2">
    <source>
        <dbReference type="Pfam" id="PF14534"/>
    </source>
</evidence>
<dbReference type="SUPFAM" id="SSF54427">
    <property type="entry name" value="NTF2-like"/>
    <property type="match status" value="1"/>
</dbReference>
<keyword evidence="4" id="KW-1185">Reference proteome</keyword>
<dbReference type="AlphaFoldDB" id="A0A928V269"/>
<feature type="signal peptide" evidence="1">
    <location>
        <begin position="1"/>
        <end position="23"/>
    </location>
</feature>
<dbReference type="InterPro" id="IPR032710">
    <property type="entry name" value="NTF2-like_dom_sf"/>
</dbReference>
<feature type="chain" id="PRO_5037480418" evidence="1">
    <location>
        <begin position="24"/>
        <end position="158"/>
    </location>
</feature>
<dbReference type="Pfam" id="PF14534">
    <property type="entry name" value="DUF4440"/>
    <property type="match status" value="1"/>
</dbReference>
<gene>
    <name evidence="3" type="ORF">C4F51_00145</name>
</gene>
<protein>
    <submittedName>
        <fullName evidence="3">Nuclear transport factor 2 family protein</fullName>
    </submittedName>
</protein>
<sequence length="158" mass="17709">MTTNPLKLAALLATFSVAGSAAADCLDNKTLQELDLRYEEALRVGDTAFLQQLLAEEYTWVHNLAVDKEPKSKLIDRLVKPAEVPKSRRSAEVTIHKLDSTAVLSGVSLVEKWNTDGQSWRTLHYQFMRTYVKTAGGECRLLSSQTMKIRTDERQTAP</sequence>
<feature type="domain" description="DUF4440" evidence="2">
    <location>
        <begin position="31"/>
        <end position="140"/>
    </location>
</feature>
<dbReference type="EMBL" id="PRDL01000001">
    <property type="protein sequence ID" value="MBE8715596.1"/>
    <property type="molecule type" value="Genomic_DNA"/>
</dbReference>
<keyword evidence="1" id="KW-0732">Signal</keyword>
<dbReference type="InterPro" id="IPR027843">
    <property type="entry name" value="DUF4440"/>
</dbReference>
<accession>A0A928V269</accession>
<dbReference type="RefSeq" id="WP_193906048.1">
    <property type="nucleotide sequence ID" value="NZ_PRDL01000001.1"/>
</dbReference>
<comment type="caution">
    <text evidence="3">The sequence shown here is derived from an EMBL/GenBank/DDBJ whole genome shotgun (WGS) entry which is preliminary data.</text>
</comment>
<evidence type="ECO:0000313" key="4">
    <source>
        <dbReference type="Proteomes" id="UP000652567"/>
    </source>
</evidence>
<organism evidence="3 4">
    <name type="scientific">Cellvibrio polysaccharolyticus</name>
    <dbReference type="NCBI Taxonomy" id="2082724"/>
    <lineage>
        <taxon>Bacteria</taxon>
        <taxon>Pseudomonadati</taxon>
        <taxon>Pseudomonadota</taxon>
        <taxon>Gammaproteobacteria</taxon>
        <taxon>Cellvibrionales</taxon>
        <taxon>Cellvibrionaceae</taxon>
        <taxon>Cellvibrio</taxon>
    </lineage>
</organism>
<proteinExistence type="predicted"/>
<reference evidence="3" key="1">
    <citation type="submission" date="2018-07" db="EMBL/GenBank/DDBJ databases">
        <title>Genome assembly of strain Ka43.</title>
        <authorList>
            <person name="Kukolya J."/>
            <person name="Nagy I."/>
            <person name="Horvath B."/>
            <person name="Toth A."/>
        </authorList>
    </citation>
    <scope>NUCLEOTIDE SEQUENCE</scope>
    <source>
        <strain evidence="3">KB43</strain>
    </source>
</reference>